<proteinExistence type="predicted"/>
<dbReference type="GO" id="GO:0000981">
    <property type="term" value="F:DNA-binding transcription factor activity, RNA polymerase II-specific"/>
    <property type="evidence" value="ECO:0007669"/>
    <property type="project" value="InterPro"/>
</dbReference>
<feature type="DNA-binding region" description="Homeobox" evidence="5">
    <location>
        <begin position="217"/>
        <end position="279"/>
    </location>
</feature>
<dbReference type="PROSITE" id="PS00027">
    <property type="entry name" value="HOMEOBOX_1"/>
    <property type="match status" value="1"/>
</dbReference>
<dbReference type="WBParaSite" id="MhA1_Contig1759.frz3.gene3">
    <property type="protein sequence ID" value="MhA1_Contig1759.frz3.gene3"/>
    <property type="gene ID" value="MhA1_Contig1759.frz3.gene3"/>
</dbReference>
<name>A0A1I8B9Q3_MELHA</name>
<dbReference type="SMART" id="SM00389">
    <property type="entry name" value="HOX"/>
    <property type="match status" value="1"/>
</dbReference>
<protein>
    <submittedName>
        <fullName evidence="8">Homeobox domain-containing protein</fullName>
    </submittedName>
</protein>
<evidence type="ECO:0000256" key="1">
    <source>
        <dbReference type="ARBA" id="ARBA00004123"/>
    </source>
</evidence>
<dbReference type="CDD" id="cd00086">
    <property type="entry name" value="homeodomain"/>
    <property type="match status" value="1"/>
</dbReference>
<keyword evidence="2 5" id="KW-0238">DNA-binding</keyword>
<dbReference type="InterPro" id="IPR017970">
    <property type="entry name" value="Homeobox_CS"/>
</dbReference>
<reference evidence="8" key="1">
    <citation type="submission" date="2016-11" db="UniProtKB">
        <authorList>
            <consortium name="WormBaseParasite"/>
        </authorList>
    </citation>
    <scope>IDENTIFICATION</scope>
</reference>
<organism evidence="7 8">
    <name type="scientific">Meloidogyne hapla</name>
    <name type="common">Root-knot nematode worm</name>
    <dbReference type="NCBI Taxonomy" id="6305"/>
    <lineage>
        <taxon>Eukaryota</taxon>
        <taxon>Metazoa</taxon>
        <taxon>Ecdysozoa</taxon>
        <taxon>Nematoda</taxon>
        <taxon>Chromadorea</taxon>
        <taxon>Rhabditida</taxon>
        <taxon>Tylenchina</taxon>
        <taxon>Tylenchomorpha</taxon>
        <taxon>Tylenchoidea</taxon>
        <taxon>Meloidogynidae</taxon>
        <taxon>Meloidogyninae</taxon>
        <taxon>Meloidogyne</taxon>
    </lineage>
</organism>
<accession>A0A1I8B9Q3</accession>
<comment type="subcellular location">
    <subcellularLocation>
        <location evidence="1 5">Nucleus</location>
    </subcellularLocation>
</comment>
<evidence type="ECO:0000256" key="4">
    <source>
        <dbReference type="ARBA" id="ARBA00023242"/>
    </source>
</evidence>
<dbReference type="InterPro" id="IPR008422">
    <property type="entry name" value="KN_HD"/>
</dbReference>
<evidence type="ECO:0000256" key="5">
    <source>
        <dbReference type="PROSITE-ProRule" id="PRU00108"/>
    </source>
</evidence>
<evidence type="ECO:0000256" key="3">
    <source>
        <dbReference type="ARBA" id="ARBA00023155"/>
    </source>
</evidence>
<evidence type="ECO:0000256" key="2">
    <source>
        <dbReference type="ARBA" id="ARBA00023125"/>
    </source>
</evidence>
<dbReference type="Proteomes" id="UP000095281">
    <property type="component" value="Unplaced"/>
</dbReference>
<dbReference type="InterPro" id="IPR050224">
    <property type="entry name" value="TALE_homeobox"/>
</dbReference>
<dbReference type="AlphaFoldDB" id="A0A1I8B9Q3"/>
<dbReference type="PANTHER" id="PTHR11850">
    <property type="entry name" value="HOMEOBOX PROTEIN TRANSCRIPTION FACTORS"/>
    <property type="match status" value="1"/>
</dbReference>
<dbReference type="InterPro" id="IPR009057">
    <property type="entry name" value="Homeodomain-like_sf"/>
</dbReference>
<dbReference type="InterPro" id="IPR001356">
    <property type="entry name" value="HD"/>
</dbReference>
<dbReference type="PROSITE" id="PS50071">
    <property type="entry name" value="HOMEOBOX_2"/>
    <property type="match status" value="1"/>
</dbReference>
<evidence type="ECO:0000313" key="7">
    <source>
        <dbReference type="Proteomes" id="UP000095281"/>
    </source>
</evidence>
<dbReference type="GO" id="GO:0005634">
    <property type="term" value="C:nucleus"/>
    <property type="evidence" value="ECO:0007669"/>
    <property type="project" value="UniProtKB-SubCell"/>
</dbReference>
<dbReference type="Pfam" id="PF05920">
    <property type="entry name" value="Homeobox_KN"/>
    <property type="match status" value="1"/>
</dbReference>
<keyword evidence="3 5" id="KW-0371">Homeobox</keyword>
<dbReference type="GO" id="GO:0000987">
    <property type="term" value="F:cis-regulatory region sequence-specific DNA binding"/>
    <property type="evidence" value="ECO:0007669"/>
    <property type="project" value="UniProtKB-ARBA"/>
</dbReference>
<evidence type="ECO:0000313" key="8">
    <source>
        <dbReference type="WBParaSite" id="MhA1_Contig1759.frz3.gene3"/>
    </source>
</evidence>
<feature type="domain" description="Homeobox" evidence="6">
    <location>
        <begin position="215"/>
        <end position="278"/>
    </location>
</feature>
<keyword evidence="4 5" id="KW-0539">Nucleus</keyword>
<evidence type="ECO:0000259" key="6">
    <source>
        <dbReference type="PROSITE" id="PS50071"/>
    </source>
</evidence>
<keyword evidence="7" id="KW-1185">Reference proteome</keyword>
<dbReference type="Gene3D" id="1.10.10.60">
    <property type="entry name" value="Homeodomain-like"/>
    <property type="match status" value="1"/>
</dbReference>
<dbReference type="SUPFAM" id="SSF46689">
    <property type="entry name" value="Homeodomain-like"/>
    <property type="match status" value="1"/>
</dbReference>
<sequence>MEENNLLNKYYNEGFEHLLIQVQQQCSHSYRSASACELRKSVDVLMNEIRINEYFGALRSVLNNEKQKHGDICKQLASSMELFIVQSHGAKNKLRNDNNEYSAEIIPSVELKMKECRDFCLSEELTDEIEDKQLKLRMREVIEEGNNIEKHMEKNSFNCIQIGRQLLFHHSELRPINYLDLNFFESSIRLSSQLWQGELRYAVCSHLLLLRAFGGGKRKKRQNFSDRVTCILNNYFINHLSKPYPDESTKLALAEQCGITLAQVSNWFGNKRIRFRKAQIKAKNAKKEAE</sequence>